<dbReference type="RefSeq" id="XP_005718632.1">
    <property type="nucleotide sequence ID" value="XM_005718575.1"/>
</dbReference>
<dbReference type="GO" id="GO:0003735">
    <property type="term" value="F:structural constituent of ribosome"/>
    <property type="evidence" value="ECO:0007669"/>
    <property type="project" value="InterPro"/>
</dbReference>
<evidence type="ECO:0000313" key="6">
    <source>
        <dbReference type="Proteomes" id="UP000012073"/>
    </source>
</evidence>
<dbReference type="Gramene" id="CDF38727">
    <property type="protein sequence ID" value="CDF38727"/>
    <property type="gene ID" value="CHC_T00010322001"/>
</dbReference>
<feature type="domain" description="Large ribosomal subunit protein uL6 alpha-beta" evidence="4">
    <location>
        <begin position="12"/>
        <end position="84"/>
    </location>
</feature>
<evidence type="ECO:0000256" key="1">
    <source>
        <dbReference type="ARBA" id="ARBA00009356"/>
    </source>
</evidence>
<dbReference type="OrthoDB" id="10252633at2759"/>
<dbReference type="PANTHER" id="PTHR11655">
    <property type="entry name" value="60S/50S RIBOSOMAL PROTEIN L6/L9"/>
    <property type="match status" value="1"/>
</dbReference>
<dbReference type="KEGG" id="ccp:CHC_T00010322001"/>
<evidence type="ECO:0000256" key="2">
    <source>
        <dbReference type="ARBA" id="ARBA00022980"/>
    </source>
</evidence>
<dbReference type="SUPFAM" id="SSF56053">
    <property type="entry name" value="Ribosomal protein L6"/>
    <property type="match status" value="2"/>
</dbReference>
<accession>R7QJN3</accession>
<protein>
    <submittedName>
        <fullName evidence="5">60S ribosomal protein L9</fullName>
    </submittedName>
</protein>
<evidence type="ECO:0000256" key="3">
    <source>
        <dbReference type="ARBA" id="ARBA00023274"/>
    </source>
</evidence>
<dbReference type="Proteomes" id="UP000012073">
    <property type="component" value="Unassembled WGS sequence"/>
</dbReference>
<dbReference type="FunFam" id="3.90.930.12:FF:000004">
    <property type="entry name" value="60S ribosomal protein L9"/>
    <property type="match status" value="1"/>
</dbReference>
<dbReference type="InterPro" id="IPR000702">
    <property type="entry name" value="Ribosomal_uL6-like"/>
</dbReference>
<dbReference type="STRING" id="2769.R7QJN3"/>
<dbReference type="PIRSF" id="PIRSF002162">
    <property type="entry name" value="Ribosomal_L6"/>
    <property type="match status" value="1"/>
</dbReference>
<dbReference type="GeneID" id="17326363"/>
<keyword evidence="6" id="KW-1185">Reference proteome</keyword>
<dbReference type="InterPro" id="IPR036789">
    <property type="entry name" value="Ribosomal_uL6-like_a/b-dom_sf"/>
</dbReference>
<dbReference type="GO" id="GO:0019843">
    <property type="term" value="F:rRNA binding"/>
    <property type="evidence" value="ECO:0007669"/>
    <property type="project" value="InterPro"/>
</dbReference>
<sequence>MKSVLSTEYIDVPEGVEVTLKARKVTVTGPRGTLERTVKPCMDVRRVEDGKIRVDVWHGSRKETAKINTICSMIENMITGTTVGFRYKLRFVYAHFPINVTCADDKKSCEIRNFLGEKRIRRVKMDGDVVCYRSTDIKDELVVEGSDIELVSQCAAMVHHVCLVKRKDIRKFLDGIYVSDKGHIVQAE</sequence>
<dbReference type="GO" id="GO:0002181">
    <property type="term" value="P:cytoplasmic translation"/>
    <property type="evidence" value="ECO:0007669"/>
    <property type="project" value="TreeGrafter"/>
</dbReference>
<dbReference type="OMA" id="YAHFPMK"/>
<evidence type="ECO:0000313" key="5">
    <source>
        <dbReference type="EMBL" id="CDF38727.1"/>
    </source>
</evidence>
<dbReference type="GO" id="GO:0022625">
    <property type="term" value="C:cytosolic large ribosomal subunit"/>
    <property type="evidence" value="ECO:0007669"/>
    <property type="project" value="TreeGrafter"/>
</dbReference>
<name>R7QJN3_CHOCR</name>
<dbReference type="Pfam" id="PF00347">
    <property type="entry name" value="Ribosomal_L6"/>
    <property type="match status" value="2"/>
</dbReference>
<dbReference type="Gene3D" id="3.90.930.12">
    <property type="entry name" value="Ribosomal protein L6, alpha-beta domain"/>
    <property type="match status" value="2"/>
</dbReference>
<organism evidence="5 6">
    <name type="scientific">Chondrus crispus</name>
    <name type="common">Carrageen Irish moss</name>
    <name type="synonym">Polymorpha crispa</name>
    <dbReference type="NCBI Taxonomy" id="2769"/>
    <lineage>
        <taxon>Eukaryota</taxon>
        <taxon>Rhodophyta</taxon>
        <taxon>Florideophyceae</taxon>
        <taxon>Rhodymeniophycidae</taxon>
        <taxon>Gigartinales</taxon>
        <taxon>Gigartinaceae</taxon>
        <taxon>Chondrus</taxon>
    </lineage>
</organism>
<dbReference type="AlphaFoldDB" id="R7QJN3"/>
<gene>
    <name evidence="5" type="ORF">CHC_T00010322001</name>
</gene>
<reference evidence="6" key="1">
    <citation type="journal article" date="2013" name="Proc. Natl. Acad. Sci. U.S.A.">
        <title>Genome structure and metabolic features in the red seaweed Chondrus crispus shed light on evolution of the Archaeplastida.</title>
        <authorList>
            <person name="Collen J."/>
            <person name="Porcel B."/>
            <person name="Carre W."/>
            <person name="Ball S.G."/>
            <person name="Chaparro C."/>
            <person name="Tonon T."/>
            <person name="Barbeyron T."/>
            <person name="Michel G."/>
            <person name="Noel B."/>
            <person name="Valentin K."/>
            <person name="Elias M."/>
            <person name="Artiguenave F."/>
            <person name="Arun A."/>
            <person name="Aury J.M."/>
            <person name="Barbosa-Neto J.F."/>
            <person name="Bothwell J.H."/>
            <person name="Bouget F.Y."/>
            <person name="Brillet L."/>
            <person name="Cabello-Hurtado F."/>
            <person name="Capella-Gutierrez S."/>
            <person name="Charrier B."/>
            <person name="Cladiere L."/>
            <person name="Cock J.M."/>
            <person name="Coelho S.M."/>
            <person name="Colleoni C."/>
            <person name="Czjzek M."/>
            <person name="Da Silva C."/>
            <person name="Delage L."/>
            <person name="Denoeud F."/>
            <person name="Deschamps P."/>
            <person name="Dittami S.M."/>
            <person name="Gabaldon T."/>
            <person name="Gachon C.M."/>
            <person name="Groisillier A."/>
            <person name="Herve C."/>
            <person name="Jabbari K."/>
            <person name="Katinka M."/>
            <person name="Kloareg B."/>
            <person name="Kowalczyk N."/>
            <person name="Labadie K."/>
            <person name="Leblanc C."/>
            <person name="Lopez P.J."/>
            <person name="McLachlan D.H."/>
            <person name="Meslet-Cladiere L."/>
            <person name="Moustafa A."/>
            <person name="Nehr Z."/>
            <person name="Nyvall Collen P."/>
            <person name="Panaud O."/>
            <person name="Partensky F."/>
            <person name="Poulain J."/>
            <person name="Rensing S.A."/>
            <person name="Rousvoal S."/>
            <person name="Samson G."/>
            <person name="Symeonidi A."/>
            <person name="Weissenbach J."/>
            <person name="Zambounis A."/>
            <person name="Wincker P."/>
            <person name="Boyen C."/>
        </authorList>
    </citation>
    <scope>NUCLEOTIDE SEQUENCE [LARGE SCALE GENOMIC DNA]</scope>
    <source>
        <strain evidence="6">cv. Stackhouse</strain>
    </source>
</reference>
<evidence type="ECO:0000259" key="4">
    <source>
        <dbReference type="Pfam" id="PF00347"/>
    </source>
</evidence>
<feature type="domain" description="Large ribosomal subunit protein uL6 alpha-beta" evidence="4">
    <location>
        <begin position="97"/>
        <end position="175"/>
    </location>
</feature>
<dbReference type="InterPro" id="IPR020040">
    <property type="entry name" value="Ribosomal_uL6_a/b-dom"/>
</dbReference>
<keyword evidence="2 5" id="KW-0689">Ribosomal protein</keyword>
<comment type="similarity">
    <text evidence="1">Belongs to the universal ribosomal protein uL6 family.</text>
</comment>
<dbReference type="PANTHER" id="PTHR11655:SF16">
    <property type="entry name" value="60S RIBOSOMAL PROTEIN L9"/>
    <property type="match status" value="1"/>
</dbReference>
<proteinExistence type="inferred from homology"/>
<dbReference type="EMBL" id="HG001960">
    <property type="protein sequence ID" value="CDF38727.1"/>
    <property type="molecule type" value="Genomic_DNA"/>
</dbReference>
<keyword evidence="3" id="KW-0687">Ribonucleoprotein</keyword>
<dbReference type="FunFam" id="3.90.930.12:FF:000003">
    <property type="entry name" value="60S ribosomal protein L9"/>
    <property type="match status" value="1"/>
</dbReference>